<evidence type="ECO:0000259" key="7">
    <source>
        <dbReference type="PROSITE" id="PS51770"/>
    </source>
</evidence>
<evidence type="ECO:0000313" key="8">
    <source>
        <dbReference type="EMBL" id="KAA8580513.1"/>
    </source>
</evidence>
<dbReference type="PANTHER" id="PTHR12655:SF0">
    <property type="entry name" value="ACYL-COENZYME A THIOESTERASE 9, MITOCHONDRIAL"/>
    <property type="match status" value="1"/>
</dbReference>
<dbReference type="GO" id="GO:0047617">
    <property type="term" value="F:fatty acyl-CoA hydrolase activity"/>
    <property type="evidence" value="ECO:0007669"/>
    <property type="project" value="TreeGrafter"/>
</dbReference>
<proteinExistence type="inferred from homology"/>
<evidence type="ECO:0000256" key="5">
    <source>
        <dbReference type="ARBA" id="ARBA00022946"/>
    </source>
</evidence>
<evidence type="ECO:0000256" key="2">
    <source>
        <dbReference type="ARBA" id="ARBA00022487"/>
    </source>
</evidence>
<dbReference type="GO" id="GO:0006637">
    <property type="term" value="P:acyl-CoA metabolic process"/>
    <property type="evidence" value="ECO:0007669"/>
    <property type="project" value="TreeGrafter"/>
</dbReference>
<feature type="compositionally biased region" description="Low complexity" evidence="6">
    <location>
        <begin position="94"/>
        <end position="109"/>
    </location>
</feature>
<dbReference type="GO" id="GO:0052689">
    <property type="term" value="F:carboxylic ester hydrolase activity"/>
    <property type="evidence" value="ECO:0007669"/>
    <property type="project" value="UniProtKB-KW"/>
</dbReference>
<evidence type="ECO:0000256" key="1">
    <source>
        <dbReference type="ARBA" id="ARBA00010458"/>
    </source>
</evidence>
<feature type="non-terminal residue" evidence="8">
    <location>
        <position position="1"/>
    </location>
</feature>
<keyword evidence="5" id="KW-0809">Transit peptide</keyword>
<dbReference type="PANTHER" id="PTHR12655">
    <property type="entry name" value="ACYL-COA THIOESTERASE"/>
    <property type="match status" value="1"/>
</dbReference>
<gene>
    <name evidence="8" type="ORF">FQN60_013471</name>
</gene>
<dbReference type="GO" id="GO:0005739">
    <property type="term" value="C:mitochondrion"/>
    <property type="evidence" value="ECO:0007669"/>
    <property type="project" value="TreeGrafter"/>
</dbReference>
<dbReference type="CDD" id="cd03442">
    <property type="entry name" value="BFIT_BACH"/>
    <property type="match status" value="2"/>
</dbReference>
<dbReference type="InterPro" id="IPR033120">
    <property type="entry name" value="HOTDOG_ACOT"/>
</dbReference>
<dbReference type="InterPro" id="IPR029069">
    <property type="entry name" value="HotDog_dom_sf"/>
</dbReference>
<feature type="domain" description="HotDog ACOT-type" evidence="7">
    <location>
        <begin position="328"/>
        <end position="400"/>
    </location>
</feature>
<evidence type="ECO:0000313" key="9">
    <source>
        <dbReference type="Proteomes" id="UP000327493"/>
    </source>
</evidence>
<dbReference type="Proteomes" id="UP000327493">
    <property type="component" value="Chromosome 22"/>
</dbReference>
<protein>
    <recommendedName>
        <fullName evidence="7">HotDog ACOT-type domain-containing protein</fullName>
    </recommendedName>
</protein>
<dbReference type="PROSITE" id="PS51770">
    <property type="entry name" value="HOTDOG_ACOT"/>
    <property type="match status" value="1"/>
</dbReference>
<evidence type="ECO:0000256" key="3">
    <source>
        <dbReference type="ARBA" id="ARBA00022737"/>
    </source>
</evidence>
<dbReference type="EMBL" id="VOFY01000022">
    <property type="protein sequence ID" value="KAA8580513.1"/>
    <property type="molecule type" value="Genomic_DNA"/>
</dbReference>
<evidence type="ECO:0000256" key="6">
    <source>
        <dbReference type="SAM" id="MobiDB-lite"/>
    </source>
</evidence>
<keyword evidence="2" id="KW-0719">Serine esterase</keyword>
<feature type="region of interest" description="Disordered" evidence="6">
    <location>
        <begin position="74"/>
        <end position="120"/>
    </location>
</feature>
<comment type="caution">
    <text evidence="8">The sequence shown here is derived from an EMBL/GenBank/DDBJ whole genome shotgun (WGS) entry which is preliminary data.</text>
</comment>
<evidence type="ECO:0000256" key="4">
    <source>
        <dbReference type="ARBA" id="ARBA00022801"/>
    </source>
</evidence>
<organism evidence="8 9">
    <name type="scientific">Etheostoma spectabile</name>
    <name type="common">orangethroat darter</name>
    <dbReference type="NCBI Taxonomy" id="54343"/>
    <lineage>
        <taxon>Eukaryota</taxon>
        <taxon>Metazoa</taxon>
        <taxon>Chordata</taxon>
        <taxon>Craniata</taxon>
        <taxon>Vertebrata</taxon>
        <taxon>Euteleostomi</taxon>
        <taxon>Actinopterygii</taxon>
        <taxon>Neopterygii</taxon>
        <taxon>Teleostei</taxon>
        <taxon>Neoteleostei</taxon>
        <taxon>Acanthomorphata</taxon>
        <taxon>Eupercaria</taxon>
        <taxon>Perciformes</taxon>
        <taxon>Percoidei</taxon>
        <taxon>Percidae</taxon>
        <taxon>Etheostomatinae</taxon>
        <taxon>Etheostoma</taxon>
    </lineage>
</organism>
<sequence>AGCRFLLLRSAASFTARSFCAGGGVSKPGRAPDMAEGNPLLHVSNEESINRRRIVFKFSWTALEIGAELVGAPAPAAGGPPPRQISEASLTENAAPQQPQHRARPAPLRSRANSPRDQVRNRLREIVGASTNWRDHQQAMSERLSLSSMLAKSQNDLPAKRMKDSYLEVHLPLGSEPQLREKYLTFHNTVRPTASAASGLCRDHEAPLHRLSPAAGAGATWVGVLISYSHTYNPTLKKSPLSIVTALVDKIDMRQHIIYPDCDIKFTGHVTWVGKTSIEAKMHMSQYVNGAYTPVLDATFVMVARDPENKRTVSFRSRVLPPNSLWMEDAKVKGLEICHPQERNIFNRIFGGFLMRKAYELGWANACSFGGCRPSLVAVDDILFQKPVDIGSLLLLSSQV</sequence>
<reference evidence="8 9" key="1">
    <citation type="submission" date="2019-08" db="EMBL/GenBank/DDBJ databases">
        <title>A chromosome-level genome assembly, high-density linkage maps, and genome scans reveal the genomic architecture of hybrid incompatibilities underlying speciation via character displacement in darters (Percidae: Etheostominae).</title>
        <authorList>
            <person name="Moran R.L."/>
            <person name="Catchen J.M."/>
            <person name="Fuller R.C."/>
        </authorList>
    </citation>
    <scope>NUCLEOTIDE SEQUENCE [LARGE SCALE GENOMIC DNA]</scope>
    <source>
        <strain evidence="8">EspeVRDwgs_2016</strain>
        <tissue evidence="8">Muscle</tissue>
    </source>
</reference>
<accession>A0A5J5CHW9</accession>
<comment type="similarity">
    <text evidence="1">Belongs to the acyl coenzyme A hydrolase family.</text>
</comment>
<keyword evidence="3" id="KW-0677">Repeat</keyword>
<dbReference type="AlphaFoldDB" id="A0A5J5CHW9"/>
<keyword evidence="9" id="KW-1185">Reference proteome</keyword>
<dbReference type="SUPFAM" id="SSF54637">
    <property type="entry name" value="Thioesterase/thiol ester dehydrase-isomerase"/>
    <property type="match status" value="2"/>
</dbReference>
<name>A0A5J5CHW9_9PERO</name>
<keyword evidence="4" id="KW-0378">Hydrolase</keyword>
<dbReference type="Gene3D" id="3.10.129.10">
    <property type="entry name" value="Hotdog Thioesterase"/>
    <property type="match status" value="2"/>
</dbReference>